<keyword evidence="2" id="KW-1185">Reference proteome</keyword>
<sequence length="165" mass="18159">MNGVYLSLVLLPYPAGQTVAPVKALCTERLTEWYPKFTKLGLLCIEATGDTDVDFSQLQPYNNAFVPICNNLLSLETTQSSAQSVHRIEKLQNQLQGSAVTHKAAPSIRFVAVSATVSNPEDVANWLGTSNKSAVFHRSTVSAQYFRWWDALGDHSSTLTRPRSS</sequence>
<dbReference type="GO" id="GO:0016787">
    <property type="term" value="F:hydrolase activity"/>
    <property type="evidence" value="ECO:0007669"/>
    <property type="project" value="UniProtKB-KW"/>
</dbReference>
<accession>A0A8S1BNJ1</accession>
<dbReference type="Proteomes" id="UP000494106">
    <property type="component" value="Unassembled WGS sequence"/>
</dbReference>
<gene>
    <name evidence="1" type="ORF">APLA_LOCUS17759</name>
</gene>
<dbReference type="AlphaFoldDB" id="A0A8S1BNJ1"/>
<dbReference type="InterPro" id="IPR027417">
    <property type="entry name" value="P-loop_NTPase"/>
</dbReference>
<dbReference type="InterPro" id="IPR052247">
    <property type="entry name" value="Meiotic_Crossover_Helicase"/>
</dbReference>
<dbReference type="OrthoDB" id="5575at2759"/>
<proteinExistence type="predicted"/>
<dbReference type="GO" id="GO:0043138">
    <property type="term" value="F:3'-5' DNA helicase activity"/>
    <property type="evidence" value="ECO:0007669"/>
    <property type="project" value="UniProtKB-EC"/>
</dbReference>
<protein>
    <submittedName>
        <fullName evidence="1">Uncharacterized protein</fullName>
    </submittedName>
</protein>
<reference evidence="1 2" key="1">
    <citation type="submission" date="2020-04" db="EMBL/GenBank/DDBJ databases">
        <authorList>
            <person name="Wallbank WR R."/>
            <person name="Pardo Diaz C."/>
            <person name="Kozak K."/>
            <person name="Martin S."/>
            <person name="Jiggins C."/>
            <person name="Moest M."/>
            <person name="Warren A I."/>
            <person name="Byers J.R.P. K."/>
            <person name="Montejo-Kovacevich G."/>
            <person name="Yen C E."/>
        </authorList>
    </citation>
    <scope>NUCLEOTIDE SEQUENCE [LARGE SCALE GENOMIC DNA]</scope>
</reference>
<dbReference type="PANTHER" id="PTHR47835:SF3">
    <property type="entry name" value="HELICASE FOR MEIOSIS 1"/>
    <property type="match status" value="1"/>
</dbReference>
<evidence type="ECO:0000313" key="1">
    <source>
        <dbReference type="EMBL" id="CAB3261297.1"/>
    </source>
</evidence>
<organism evidence="1 2">
    <name type="scientific">Arctia plantaginis</name>
    <name type="common">Wood tiger moth</name>
    <name type="synonym">Phalaena plantaginis</name>
    <dbReference type="NCBI Taxonomy" id="874455"/>
    <lineage>
        <taxon>Eukaryota</taxon>
        <taxon>Metazoa</taxon>
        <taxon>Ecdysozoa</taxon>
        <taxon>Arthropoda</taxon>
        <taxon>Hexapoda</taxon>
        <taxon>Insecta</taxon>
        <taxon>Pterygota</taxon>
        <taxon>Neoptera</taxon>
        <taxon>Endopterygota</taxon>
        <taxon>Lepidoptera</taxon>
        <taxon>Glossata</taxon>
        <taxon>Ditrysia</taxon>
        <taxon>Noctuoidea</taxon>
        <taxon>Erebidae</taxon>
        <taxon>Arctiinae</taxon>
        <taxon>Arctia</taxon>
    </lineage>
</organism>
<comment type="caution">
    <text evidence="1">The sequence shown here is derived from an EMBL/GenBank/DDBJ whole genome shotgun (WGS) entry which is preliminary data.</text>
</comment>
<dbReference type="Gene3D" id="3.40.50.300">
    <property type="entry name" value="P-loop containing nucleotide triphosphate hydrolases"/>
    <property type="match status" value="2"/>
</dbReference>
<dbReference type="EMBL" id="CADEBC010000858">
    <property type="protein sequence ID" value="CAB3261297.1"/>
    <property type="molecule type" value="Genomic_DNA"/>
</dbReference>
<name>A0A8S1BNJ1_ARCPL</name>
<dbReference type="PANTHER" id="PTHR47835">
    <property type="entry name" value="HFM1, ATP DEPENDENT DNA HELICASE HOMOLOG"/>
    <property type="match status" value="1"/>
</dbReference>
<dbReference type="SUPFAM" id="SSF52540">
    <property type="entry name" value="P-loop containing nucleoside triphosphate hydrolases"/>
    <property type="match status" value="1"/>
</dbReference>
<evidence type="ECO:0000313" key="2">
    <source>
        <dbReference type="Proteomes" id="UP000494106"/>
    </source>
</evidence>